<evidence type="ECO:0000259" key="1">
    <source>
        <dbReference type="Pfam" id="PF13391"/>
    </source>
</evidence>
<evidence type="ECO:0000313" key="3">
    <source>
        <dbReference type="Proteomes" id="UP000199230"/>
    </source>
</evidence>
<protein>
    <submittedName>
        <fullName evidence="2">Putative restriction endonuclease</fullName>
    </submittedName>
</protein>
<gene>
    <name evidence="2" type="ORF">SAMN05192546_11088</name>
</gene>
<dbReference type="RefSeq" id="WP_093315174.1">
    <property type="nucleotide sequence ID" value="NZ_FNPV01000010.1"/>
</dbReference>
<dbReference type="GO" id="GO:0004519">
    <property type="term" value="F:endonuclease activity"/>
    <property type="evidence" value="ECO:0007669"/>
    <property type="project" value="UniProtKB-KW"/>
</dbReference>
<keyword evidence="2" id="KW-0540">Nuclease</keyword>
<keyword evidence="2" id="KW-0255">Endonuclease</keyword>
<dbReference type="InterPro" id="IPR003615">
    <property type="entry name" value="HNH_nuc"/>
</dbReference>
<dbReference type="AlphaFoldDB" id="A0A1H3QT68"/>
<sequence>MARRVNKFTEEEILKVVKAYLVDGLSHRKIQSKILGLPAPDNGGGYVTMDILHHFNISGDKKGILAIEDINNLIENASGNYHDILIKIRAYFEEENEVESKIKRMNISHTNRTEITMETKQRIGQDKLREYILDIYMHKCALCDINKDDLLICSHIIPWRVDEQNRLNPQNAICLCANHDKLFDKGYFSLGENYEIKFGAKADATIVSILEGASFREPLENAPDKELLKIHFNTYCK</sequence>
<dbReference type="Pfam" id="PF13391">
    <property type="entry name" value="HNH_2"/>
    <property type="match status" value="1"/>
</dbReference>
<reference evidence="2 3" key="1">
    <citation type="submission" date="2016-10" db="EMBL/GenBank/DDBJ databases">
        <authorList>
            <person name="de Groot N.N."/>
        </authorList>
    </citation>
    <scope>NUCLEOTIDE SEQUENCE [LARGE SCALE GENOMIC DNA]</scope>
    <source>
        <strain evidence="2 3">APO</strain>
    </source>
</reference>
<accession>A0A1H3QT68</accession>
<evidence type="ECO:0000313" key="2">
    <source>
        <dbReference type="EMBL" id="SDZ16251.1"/>
    </source>
</evidence>
<dbReference type="EMBL" id="FNPV01000010">
    <property type="protein sequence ID" value="SDZ16251.1"/>
    <property type="molecule type" value="Genomic_DNA"/>
</dbReference>
<keyword evidence="3" id="KW-1185">Reference proteome</keyword>
<feature type="domain" description="HNH nuclease" evidence="1">
    <location>
        <begin position="140"/>
        <end position="190"/>
    </location>
</feature>
<dbReference type="Proteomes" id="UP000199230">
    <property type="component" value="Unassembled WGS sequence"/>
</dbReference>
<organism evidence="2 3">
    <name type="scientific">Tindallia californiensis</name>
    <dbReference type="NCBI Taxonomy" id="159292"/>
    <lineage>
        <taxon>Bacteria</taxon>
        <taxon>Bacillati</taxon>
        <taxon>Bacillota</taxon>
        <taxon>Clostridia</taxon>
        <taxon>Peptostreptococcales</taxon>
        <taxon>Tindalliaceae</taxon>
        <taxon>Tindallia</taxon>
    </lineage>
</organism>
<keyword evidence="2" id="KW-0378">Hydrolase</keyword>
<proteinExistence type="predicted"/>
<dbReference type="STRING" id="159292.SAMN05192546_11088"/>
<dbReference type="OrthoDB" id="5678128at2"/>
<name>A0A1H3QT68_9FIRM</name>